<proteinExistence type="predicted"/>
<name>A0A1F5SUE8_9BACT</name>
<dbReference type="EMBL" id="MFFY01000058">
    <property type="protein sequence ID" value="OGF30146.1"/>
    <property type="molecule type" value="Genomic_DNA"/>
</dbReference>
<reference evidence="1 2" key="1">
    <citation type="journal article" date="2016" name="Nat. Commun.">
        <title>Thousands of microbial genomes shed light on interconnected biogeochemical processes in an aquifer system.</title>
        <authorList>
            <person name="Anantharaman K."/>
            <person name="Brown C.T."/>
            <person name="Hug L.A."/>
            <person name="Sharon I."/>
            <person name="Castelle C.J."/>
            <person name="Probst A.J."/>
            <person name="Thomas B.C."/>
            <person name="Singh A."/>
            <person name="Wilkins M.J."/>
            <person name="Karaoz U."/>
            <person name="Brodie E.L."/>
            <person name="Williams K.H."/>
            <person name="Hubbard S.S."/>
            <person name="Banfield J.F."/>
        </authorList>
    </citation>
    <scope>NUCLEOTIDE SEQUENCE [LARGE SCALE GENOMIC DNA]</scope>
</reference>
<dbReference type="Proteomes" id="UP000176915">
    <property type="component" value="Unassembled WGS sequence"/>
</dbReference>
<comment type="caution">
    <text evidence="1">The sequence shown here is derived from an EMBL/GenBank/DDBJ whole genome shotgun (WGS) entry which is preliminary data.</text>
</comment>
<dbReference type="SUPFAM" id="SSF51445">
    <property type="entry name" value="(Trans)glycosidases"/>
    <property type="match status" value="1"/>
</dbReference>
<dbReference type="Gene3D" id="3.20.20.80">
    <property type="entry name" value="Glycosidases"/>
    <property type="match status" value="1"/>
</dbReference>
<evidence type="ECO:0000313" key="2">
    <source>
        <dbReference type="Proteomes" id="UP000176915"/>
    </source>
</evidence>
<sequence>MGAQILPAGLIMFKIFKRIKIFFAVLILCLFFIFLASRGQVYKIEELAYGVTFSQKQAQSLGLDWRSIYLSVFDDLGVKKIRLPAYWDEIESQEGSFFWPDLDWQISQASSRRVEIILAVGARLPRWPECHLPAWTKNFLKAQIENKTLDYITAVIKRYKGNQQIIAWQIENEPFLSHFGDCPKFDKKFLDQEIILARSLDSRPIIITDSGELSLWLGAVRRADIFGTTMYLNTYSKFFKNYIHYPIAPGFFRFKKNLASWLARPKDWIVIELQAEPWGPGPYQNLSQAERDRTMNLEKFKNIIEFSRQAGFREFYLWGAEWWYWEMQQGRPEVWQYAKTLFK</sequence>
<evidence type="ECO:0000313" key="1">
    <source>
        <dbReference type="EMBL" id="OGF30146.1"/>
    </source>
</evidence>
<accession>A0A1F5SUE8</accession>
<dbReference type="AlphaFoldDB" id="A0A1F5SUE8"/>
<organism evidence="1 2">
    <name type="scientific">Candidatus Falkowbacteria bacterium RIFCSPLOWO2_12_FULL_45_13</name>
    <dbReference type="NCBI Taxonomy" id="1797991"/>
    <lineage>
        <taxon>Bacteria</taxon>
        <taxon>Candidatus Falkowiibacteriota</taxon>
    </lineage>
</organism>
<dbReference type="InterPro" id="IPR017853">
    <property type="entry name" value="GH"/>
</dbReference>
<protein>
    <recommendedName>
        <fullName evidence="3">Glycoside hydrolase family 5 domain-containing protein</fullName>
    </recommendedName>
</protein>
<evidence type="ECO:0008006" key="3">
    <source>
        <dbReference type="Google" id="ProtNLM"/>
    </source>
</evidence>
<gene>
    <name evidence="1" type="ORF">A3H09_01990</name>
</gene>